<organism evidence="1 2">
    <name type="scientific">Eumeta variegata</name>
    <name type="common">Bagworm moth</name>
    <name type="synonym">Eumeta japonica</name>
    <dbReference type="NCBI Taxonomy" id="151549"/>
    <lineage>
        <taxon>Eukaryota</taxon>
        <taxon>Metazoa</taxon>
        <taxon>Ecdysozoa</taxon>
        <taxon>Arthropoda</taxon>
        <taxon>Hexapoda</taxon>
        <taxon>Insecta</taxon>
        <taxon>Pterygota</taxon>
        <taxon>Neoptera</taxon>
        <taxon>Endopterygota</taxon>
        <taxon>Lepidoptera</taxon>
        <taxon>Glossata</taxon>
        <taxon>Ditrysia</taxon>
        <taxon>Tineoidea</taxon>
        <taxon>Psychidae</taxon>
        <taxon>Oiketicinae</taxon>
        <taxon>Eumeta</taxon>
    </lineage>
</organism>
<accession>A0A4C1WPX7</accession>
<sequence>MHSTNTGCTVQRTKLCRSEPQAQRFTAILCSISRSSFYAIATLSWLTSQRQSFVANCAGPDRELRGP</sequence>
<gene>
    <name evidence="1" type="ORF">EVAR_46598_1</name>
</gene>
<comment type="caution">
    <text evidence="1">The sequence shown here is derived from an EMBL/GenBank/DDBJ whole genome shotgun (WGS) entry which is preliminary data.</text>
</comment>
<name>A0A4C1WPX7_EUMVA</name>
<reference evidence="1 2" key="1">
    <citation type="journal article" date="2019" name="Commun. Biol.">
        <title>The bagworm genome reveals a unique fibroin gene that provides high tensile strength.</title>
        <authorList>
            <person name="Kono N."/>
            <person name="Nakamura H."/>
            <person name="Ohtoshi R."/>
            <person name="Tomita M."/>
            <person name="Numata K."/>
            <person name="Arakawa K."/>
        </authorList>
    </citation>
    <scope>NUCLEOTIDE SEQUENCE [LARGE SCALE GENOMIC DNA]</scope>
</reference>
<dbReference type="Proteomes" id="UP000299102">
    <property type="component" value="Unassembled WGS sequence"/>
</dbReference>
<dbReference type="EMBL" id="BGZK01000621">
    <property type="protein sequence ID" value="GBP53341.1"/>
    <property type="molecule type" value="Genomic_DNA"/>
</dbReference>
<evidence type="ECO:0000313" key="1">
    <source>
        <dbReference type="EMBL" id="GBP53341.1"/>
    </source>
</evidence>
<protein>
    <submittedName>
        <fullName evidence="1">Uncharacterized protein</fullName>
    </submittedName>
</protein>
<proteinExistence type="predicted"/>
<keyword evidence="2" id="KW-1185">Reference proteome</keyword>
<dbReference type="AlphaFoldDB" id="A0A4C1WPX7"/>
<evidence type="ECO:0000313" key="2">
    <source>
        <dbReference type="Proteomes" id="UP000299102"/>
    </source>
</evidence>